<dbReference type="Pfam" id="PF24670">
    <property type="entry name" value="DUF7653"/>
    <property type="match status" value="1"/>
</dbReference>
<organism evidence="4 5">
    <name type="scientific">Amborella trichopoda</name>
    <dbReference type="NCBI Taxonomy" id="13333"/>
    <lineage>
        <taxon>Eukaryota</taxon>
        <taxon>Viridiplantae</taxon>
        <taxon>Streptophyta</taxon>
        <taxon>Embryophyta</taxon>
        <taxon>Tracheophyta</taxon>
        <taxon>Spermatophyta</taxon>
        <taxon>Magnoliopsida</taxon>
        <taxon>Amborellales</taxon>
        <taxon>Amborellaceae</taxon>
        <taxon>Amborella</taxon>
    </lineage>
</organism>
<feature type="compositionally biased region" description="Polar residues" evidence="2">
    <location>
        <begin position="7"/>
        <end position="25"/>
    </location>
</feature>
<evidence type="ECO:0000256" key="2">
    <source>
        <dbReference type="SAM" id="MobiDB-lite"/>
    </source>
</evidence>
<feature type="region of interest" description="Disordered" evidence="2">
    <location>
        <begin position="198"/>
        <end position="237"/>
    </location>
</feature>
<keyword evidence="1" id="KW-0175">Coiled coil</keyword>
<feature type="coiled-coil region" evidence="1">
    <location>
        <begin position="438"/>
        <end position="670"/>
    </location>
</feature>
<feature type="region of interest" description="Disordered" evidence="2">
    <location>
        <begin position="1"/>
        <end position="38"/>
    </location>
</feature>
<protein>
    <recommendedName>
        <fullName evidence="3">DUF7653 domain-containing protein</fullName>
    </recommendedName>
</protein>
<evidence type="ECO:0000313" key="5">
    <source>
        <dbReference type="Proteomes" id="UP000017836"/>
    </source>
</evidence>
<dbReference type="STRING" id="13333.W1NUM3"/>
<feature type="region of interest" description="Disordered" evidence="2">
    <location>
        <begin position="121"/>
        <end position="168"/>
    </location>
</feature>
<dbReference type="OrthoDB" id="1938127at2759"/>
<dbReference type="PANTHER" id="PTHR47491:SF5">
    <property type="entry name" value="CAP-GLY DOMAIN LINKER"/>
    <property type="match status" value="1"/>
</dbReference>
<dbReference type="eggNOG" id="ENOG502QRQM">
    <property type="taxonomic scope" value="Eukaryota"/>
</dbReference>
<proteinExistence type="predicted"/>
<name>W1NUM3_AMBTC</name>
<gene>
    <name evidence="4" type="ORF">AMTR_s00101p00049040</name>
</gene>
<dbReference type="AlphaFoldDB" id="W1NUM3"/>
<evidence type="ECO:0000313" key="4">
    <source>
        <dbReference type="EMBL" id="ERM99018.1"/>
    </source>
</evidence>
<accession>W1NUM3</accession>
<feature type="coiled-coil region" evidence="1">
    <location>
        <begin position="813"/>
        <end position="868"/>
    </location>
</feature>
<dbReference type="OMA" id="MWTRICC"/>
<evidence type="ECO:0000259" key="3">
    <source>
        <dbReference type="Pfam" id="PF24670"/>
    </source>
</evidence>
<dbReference type="EMBL" id="KI395058">
    <property type="protein sequence ID" value="ERM99018.1"/>
    <property type="molecule type" value="Genomic_DNA"/>
</dbReference>
<dbReference type="Gramene" id="ERM99018">
    <property type="protein sequence ID" value="ERM99018"/>
    <property type="gene ID" value="AMTR_s00101p00049040"/>
</dbReference>
<dbReference type="KEGG" id="atr:18427044"/>
<dbReference type="Proteomes" id="UP000017836">
    <property type="component" value="Unassembled WGS sequence"/>
</dbReference>
<feature type="compositionally biased region" description="Basic and acidic residues" evidence="2">
    <location>
        <begin position="227"/>
        <end position="237"/>
    </location>
</feature>
<dbReference type="PANTHER" id="PTHR47491">
    <property type="entry name" value="CAP-GLY DOMAIN LINKER"/>
    <property type="match status" value="1"/>
</dbReference>
<feature type="region of interest" description="Disordered" evidence="2">
    <location>
        <begin position="61"/>
        <end position="81"/>
    </location>
</feature>
<feature type="coiled-coil region" evidence="1">
    <location>
        <begin position="897"/>
        <end position="938"/>
    </location>
</feature>
<feature type="compositionally biased region" description="Low complexity" evidence="2">
    <location>
        <begin position="205"/>
        <end position="223"/>
    </location>
</feature>
<feature type="compositionally biased region" description="Low complexity" evidence="2">
    <location>
        <begin position="148"/>
        <end position="159"/>
    </location>
</feature>
<sequence length="982" mass="111977">MRKLFSFRSSSLANGGSDNINSQTPTEEKVYWESPSRVGDKNEVVRAQDFESPKASLFESGRQFVENGDSATSSHRRSLSSSSIMFNGLRERCLSPYNDHIGKYSGGKVDVSVQGDEYSIHSVTPEGKSHKRRSGGSQKSHATEKLESSCSSRSHPDSSGTSPYLSPVPLRCRSARLTQATDKVLDLYIDGEYQDRKLKPMNDFPVPKSSRPPRSQSSAPISPVSKELPKSLSFREPRGSPLNFSSLDFKADDVLHLRRSGAVRPSSKNSFAKNVAERLYKVLPGKSSSKSREYDRETSSTVEDIFEDYSESLRASGFDAKAPQNGTSEYIYSGNIHTFCSEEVASSHEDDEDRILKWLSRHDNLYDPDDVLLRKGKEAEERVRLLSKESEHLSYKNNDLTVVALLKTIRQITEDRRNLAIEVAAQIHGRLAERASANQALKQAKVELDSRTRRLEKEKNELQMGLERELDRRSTDWSSKLEKYKTEEKRLRERLSDLAEQNVSLQREVLSQSSRESESKKRIINSEIQLNEFVTRLEEANVEITHLQQALTEAQACLKQAEEDRDFIKRSFAKKEREVKDLQKAVIRLQRLSNEQEKSISGLRQGLSDELGKDSLERESNVKNLLHELARLTGMEQSLRRQLESCRIEVESLRQENIALLERLQDQQNGGWYSLFKLDRELHSRVDALQNQGLLMLKETIGICSKLLEFTRSKHCHFSRIAGSEDGRQLDDGGDDGVNDYQFLEFDIKVQSFKRETENFGRSLQMVSGILQDVPGLLSFDSQSSENGDPEKLNHHNFVAEVDVELKAETLLNRALREKLCSKEIELEQLQEELSTSVRLQEILKCEVQRAQDAVSCLTHKLKELELQIGRKDEAADKLSFELQDCMKGLSIVNGILAKVTEEKDLMLKDFEQYKEKNFLLNSEVGSLKKKIEALEEDVYYKDGQITILKDDIRKLRHEILYLPDGVEDSILENWHKSPELL</sequence>
<evidence type="ECO:0000256" key="1">
    <source>
        <dbReference type="SAM" id="Coils"/>
    </source>
</evidence>
<dbReference type="HOGENOM" id="CLU_014469_0_0_1"/>
<feature type="domain" description="DUF7653" evidence="3">
    <location>
        <begin position="637"/>
        <end position="773"/>
    </location>
</feature>
<keyword evidence="5" id="KW-1185">Reference proteome</keyword>
<reference evidence="5" key="1">
    <citation type="journal article" date="2013" name="Science">
        <title>The Amborella genome and the evolution of flowering plants.</title>
        <authorList>
            <consortium name="Amborella Genome Project"/>
        </authorList>
    </citation>
    <scope>NUCLEOTIDE SEQUENCE [LARGE SCALE GENOMIC DNA]</scope>
</reference>
<dbReference type="InterPro" id="IPR056070">
    <property type="entry name" value="DUF7653"/>
</dbReference>